<accession>A0A5N6ZH78</accession>
<reference evidence="2" key="1">
    <citation type="submission" date="2019-04" db="EMBL/GenBank/DDBJ databases">
        <title>Friends and foes A comparative genomics studyof 23 Aspergillus species from section Flavi.</title>
        <authorList>
            <consortium name="DOE Joint Genome Institute"/>
            <person name="Kjaerbolling I."/>
            <person name="Vesth T."/>
            <person name="Frisvad J.C."/>
            <person name="Nybo J.L."/>
            <person name="Theobald S."/>
            <person name="Kildgaard S."/>
            <person name="Isbrandt T."/>
            <person name="Kuo A."/>
            <person name="Sato A."/>
            <person name="Lyhne E.K."/>
            <person name="Kogle M.E."/>
            <person name="Wiebenga A."/>
            <person name="Kun R.S."/>
            <person name="Lubbers R.J."/>
            <person name="Makela M.R."/>
            <person name="Barry K."/>
            <person name="Chovatia M."/>
            <person name="Clum A."/>
            <person name="Daum C."/>
            <person name="Haridas S."/>
            <person name="He G."/>
            <person name="LaButti K."/>
            <person name="Lipzen A."/>
            <person name="Mondo S."/>
            <person name="Riley R."/>
            <person name="Salamov A."/>
            <person name="Simmons B.A."/>
            <person name="Magnuson J.K."/>
            <person name="Henrissat B."/>
            <person name="Mortensen U.H."/>
            <person name="Larsen T.O."/>
            <person name="Devries R.P."/>
            <person name="Grigoriev I.V."/>
            <person name="Machida M."/>
            <person name="Baker S.E."/>
            <person name="Andersen M.R."/>
        </authorList>
    </citation>
    <scope>NUCLEOTIDE SEQUENCE [LARGE SCALE GENOMIC DNA]</scope>
    <source>
        <strain evidence="2">CBS 553.77</strain>
    </source>
</reference>
<protein>
    <submittedName>
        <fullName evidence="1">Uncharacterized protein</fullName>
    </submittedName>
</protein>
<dbReference type="Proteomes" id="UP000327118">
    <property type="component" value="Unassembled WGS sequence"/>
</dbReference>
<evidence type="ECO:0000313" key="1">
    <source>
        <dbReference type="EMBL" id="KAE8356708.1"/>
    </source>
</evidence>
<gene>
    <name evidence="1" type="ORF">BDV28DRAFT_64882</name>
</gene>
<keyword evidence="2" id="KW-1185">Reference proteome</keyword>
<dbReference type="EMBL" id="ML739035">
    <property type="protein sequence ID" value="KAE8356708.1"/>
    <property type="molecule type" value="Genomic_DNA"/>
</dbReference>
<proteinExistence type="predicted"/>
<name>A0A5N6ZH78_9EURO</name>
<sequence length="127" mass="13736">MSFAIFWRLMAAQPATGKVPELRSPVITTWEASSIRLTTSSPSLVECSSIAQNPDLGRALHASAFSFLVFSFFFPSKPCPVTQGGQGAEASGHCYSRGYCCAFSSLIVQNYIVLEGSSTAGRWLCER</sequence>
<organism evidence="1 2">
    <name type="scientific">Aspergillus coremiiformis</name>
    <dbReference type="NCBI Taxonomy" id="138285"/>
    <lineage>
        <taxon>Eukaryota</taxon>
        <taxon>Fungi</taxon>
        <taxon>Dikarya</taxon>
        <taxon>Ascomycota</taxon>
        <taxon>Pezizomycotina</taxon>
        <taxon>Eurotiomycetes</taxon>
        <taxon>Eurotiomycetidae</taxon>
        <taxon>Eurotiales</taxon>
        <taxon>Aspergillaceae</taxon>
        <taxon>Aspergillus</taxon>
        <taxon>Aspergillus subgen. Circumdati</taxon>
    </lineage>
</organism>
<dbReference type="AlphaFoldDB" id="A0A5N6ZH78"/>
<evidence type="ECO:0000313" key="2">
    <source>
        <dbReference type="Proteomes" id="UP000327118"/>
    </source>
</evidence>